<dbReference type="Proteomes" id="UP000007953">
    <property type="component" value="Chromosome"/>
</dbReference>
<reference evidence="1 2" key="1">
    <citation type="journal article" date="2011" name="J. Bacteriol.">
        <title>Complete genome sequence of the plant pathogen Ralstonia solanacearum strain Po82.</title>
        <authorList>
            <person name="Xu J."/>
            <person name="Zheng H.J."/>
            <person name="Liu L."/>
            <person name="Pan Z.C."/>
            <person name="Prior P."/>
            <person name="Tang B."/>
            <person name="Xu J.S."/>
            <person name="Zhang H."/>
            <person name="Tian Q."/>
            <person name="Zhang L.Q."/>
            <person name="Feng J."/>
        </authorList>
    </citation>
    <scope>NUCLEOTIDE SEQUENCE [LARGE SCALE GENOMIC DNA]</scope>
    <source>
        <strain evidence="1 2">Po82</strain>
    </source>
</reference>
<dbReference type="eggNOG" id="ENOG50331V6">
    <property type="taxonomic scope" value="Bacteria"/>
</dbReference>
<name>F6G6P2_RALS8</name>
<evidence type="ECO:0000313" key="1">
    <source>
        <dbReference type="EMBL" id="AEG67587.1"/>
    </source>
</evidence>
<protein>
    <submittedName>
        <fullName evidence="1">Uncharacterized protein</fullName>
    </submittedName>
</protein>
<proteinExistence type="predicted"/>
<dbReference type="EMBL" id="CP002819">
    <property type="protein sequence ID" value="AEG67587.1"/>
    <property type="molecule type" value="Genomic_DNA"/>
</dbReference>
<gene>
    <name evidence="1" type="ordered locus">RSPO_c00283</name>
</gene>
<sequence length="225" mass="25880">MERNGREAGPQRPPASRTEYEAAMGGINLWYAPHGRRDPPRQTIMRKSIRSLARWVISVFNPPYQLTLSDRFVDERNGQIVYIFKQYGLHEYVRVTYADIVGNDDLLKAINPVNLMDIHLEEHERKAQSREIKVQEILRGGKYKLSNGNFSQEYSGEYIVNNVDMFEHMSPSDLCRIALTTGFSRGRSVSKEINEILAALKEEERAEALQQALRTNVLELRRGGK</sequence>
<organism evidence="1 2">
    <name type="scientific">Ralstonia solanacearum (strain Po82)</name>
    <dbReference type="NCBI Taxonomy" id="1031711"/>
    <lineage>
        <taxon>Bacteria</taxon>
        <taxon>Pseudomonadati</taxon>
        <taxon>Pseudomonadota</taxon>
        <taxon>Betaproteobacteria</taxon>
        <taxon>Burkholderiales</taxon>
        <taxon>Burkholderiaceae</taxon>
        <taxon>Ralstonia</taxon>
        <taxon>Ralstonia solanacearum species complex</taxon>
    </lineage>
</organism>
<dbReference type="AlphaFoldDB" id="F6G6P2"/>
<evidence type="ECO:0000313" key="2">
    <source>
        <dbReference type="Proteomes" id="UP000007953"/>
    </source>
</evidence>
<dbReference type="PATRIC" id="fig|1031711.3.peg.276"/>
<accession>F6G6P2</accession>
<dbReference type="KEGG" id="rsn:RSPO_c00283"/>
<dbReference type="HOGENOM" id="CLU_1229054_0_0_4"/>